<dbReference type="SUPFAM" id="SSF81321">
    <property type="entry name" value="Family A G protein-coupled receptor-like"/>
    <property type="match status" value="1"/>
</dbReference>
<name>A0A016SQH3_9BILA</name>
<keyword evidence="9" id="KW-0807">Transducer</keyword>
<dbReference type="AlphaFoldDB" id="A0A016SQH3"/>
<evidence type="ECO:0000256" key="5">
    <source>
        <dbReference type="ARBA" id="ARBA00023040"/>
    </source>
</evidence>
<keyword evidence="4 10" id="KW-1133">Transmembrane helix</keyword>
<proteinExistence type="predicted"/>
<keyword evidence="8" id="KW-0675">Receptor</keyword>
<dbReference type="GO" id="GO:0005886">
    <property type="term" value="C:plasma membrane"/>
    <property type="evidence" value="ECO:0007669"/>
    <property type="project" value="UniProtKB-SubCell"/>
</dbReference>
<dbReference type="PROSITE" id="PS50262">
    <property type="entry name" value="G_PROTEIN_RECEP_F1_2"/>
    <property type="match status" value="1"/>
</dbReference>
<evidence type="ECO:0000256" key="10">
    <source>
        <dbReference type="SAM" id="Phobius"/>
    </source>
</evidence>
<accession>A0A016SQH3</accession>
<evidence type="ECO:0000256" key="1">
    <source>
        <dbReference type="ARBA" id="ARBA00004651"/>
    </source>
</evidence>
<feature type="domain" description="G-protein coupled receptors family 1 profile" evidence="11">
    <location>
        <begin position="1"/>
        <end position="191"/>
    </location>
</feature>
<dbReference type="InterPro" id="IPR017452">
    <property type="entry name" value="GPCR_Rhodpsn_7TM"/>
</dbReference>
<dbReference type="Proteomes" id="UP000024635">
    <property type="component" value="Unassembled WGS sequence"/>
</dbReference>
<dbReference type="EMBL" id="JARK01001528">
    <property type="protein sequence ID" value="EYB92602.1"/>
    <property type="molecule type" value="Genomic_DNA"/>
</dbReference>
<evidence type="ECO:0000256" key="2">
    <source>
        <dbReference type="ARBA" id="ARBA00022475"/>
    </source>
</evidence>
<protein>
    <recommendedName>
        <fullName evidence="11">G-protein coupled receptors family 1 profile domain-containing protein</fullName>
    </recommendedName>
</protein>
<comment type="caution">
    <text evidence="12">The sequence shown here is derived from an EMBL/GenBank/DDBJ whole genome shotgun (WGS) entry which is preliminary data.</text>
</comment>
<comment type="subcellular location">
    <subcellularLocation>
        <location evidence="1">Cell membrane</location>
        <topology evidence="1">Multi-pass membrane protein</topology>
    </subcellularLocation>
</comment>
<evidence type="ECO:0000256" key="7">
    <source>
        <dbReference type="ARBA" id="ARBA00023157"/>
    </source>
</evidence>
<sequence>MLSFFLPAAVMVILYTKLYFYARRHVRCINTQLRQATSFLIMQVASERIREVAASALRRDVMVNQTSEKSFSCSHDMRNSTPSHSLNIVSHIDVRTWISNAKLSKAWLLKRSHFRHKHDVTAIHNKTNNNVSDQKARLTLGVIMGTFLVCWLPFFSMNIWHSWSPDSINHSVVAAVTWLGYANSTANPLIYSIFNRDFRRAFGRILAHLFHCHRDHNFNESLTPYCHPSEIELDRIQQRYSNTPSAYRHESGTTCVLPEGCNNAENTYNET</sequence>
<reference evidence="13" key="1">
    <citation type="journal article" date="2015" name="Nat. Genet.">
        <title>The genome and transcriptome of the zoonotic hookworm Ancylostoma ceylanicum identify infection-specific gene families.</title>
        <authorList>
            <person name="Schwarz E.M."/>
            <person name="Hu Y."/>
            <person name="Antoshechkin I."/>
            <person name="Miller M.M."/>
            <person name="Sternberg P.W."/>
            <person name="Aroian R.V."/>
        </authorList>
    </citation>
    <scope>NUCLEOTIDE SEQUENCE</scope>
    <source>
        <strain evidence="13">HY135</strain>
    </source>
</reference>
<dbReference type="InterPro" id="IPR000276">
    <property type="entry name" value="GPCR_Rhodpsn"/>
</dbReference>
<dbReference type="GO" id="GO:0004993">
    <property type="term" value="F:G protein-coupled serotonin receptor activity"/>
    <property type="evidence" value="ECO:0007669"/>
    <property type="project" value="UniProtKB-ARBA"/>
</dbReference>
<feature type="transmembrane region" description="Helical" evidence="10">
    <location>
        <begin position="6"/>
        <end position="22"/>
    </location>
</feature>
<evidence type="ECO:0000256" key="9">
    <source>
        <dbReference type="ARBA" id="ARBA00023224"/>
    </source>
</evidence>
<dbReference type="Gene3D" id="1.20.1070.10">
    <property type="entry name" value="Rhodopsin 7-helix transmembrane proteins"/>
    <property type="match status" value="1"/>
</dbReference>
<evidence type="ECO:0000256" key="4">
    <source>
        <dbReference type="ARBA" id="ARBA00022989"/>
    </source>
</evidence>
<keyword evidence="3 10" id="KW-0812">Transmembrane</keyword>
<dbReference type="OrthoDB" id="5957871at2759"/>
<dbReference type="PANTHER" id="PTHR24248">
    <property type="entry name" value="ADRENERGIC RECEPTOR-RELATED G-PROTEIN COUPLED RECEPTOR"/>
    <property type="match status" value="1"/>
</dbReference>
<evidence type="ECO:0000256" key="3">
    <source>
        <dbReference type="ARBA" id="ARBA00022692"/>
    </source>
</evidence>
<dbReference type="Pfam" id="PF00001">
    <property type="entry name" value="7tm_1"/>
    <property type="match status" value="1"/>
</dbReference>
<keyword evidence="5" id="KW-0297">G-protein coupled receptor</keyword>
<dbReference type="GO" id="GO:0071880">
    <property type="term" value="P:adenylate cyclase-activating adrenergic receptor signaling pathway"/>
    <property type="evidence" value="ECO:0007669"/>
    <property type="project" value="TreeGrafter"/>
</dbReference>
<dbReference type="GO" id="GO:0043410">
    <property type="term" value="P:positive regulation of MAPK cascade"/>
    <property type="evidence" value="ECO:0007669"/>
    <property type="project" value="TreeGrafter"/>
</dbReference>
<keyword evidence="13" id="KW-1185">Reference proteome</keyword>
<evidence type="ECO:0000313" key="12">
    <source>
        <dbReference type="EMBL" id="EYB92602.1"/>
    </source>
</evidence>
<evidence type="ECO:0000256" key="8">
    <source>
        <dbReference type="ARBA" id="ARBA00023170"/>
    </source>
</evidence>
<gene>
    <name evidence="12" type="primary">Acey_s0192.g1369</name>
    <name evidence="12" type="synonym">Acey-dop-1</name>
    <name evidence="12" type="ORF">Y032_0192g1369</name>
</gene>
<evidence type="ECO:0000313" key="13">
    <source>
        <dbReference type="Proteomes" id="UP000024635"/>
    </source>
</evidence>
<dbReference type="PRINTS" id="PR00237">
    <property type="entry name" value="GPCRRHODOPSN"/>
</dbReference>
<keyword evidence="2" id="KW-1003">Cell membrane</keyword>
<dbReference type="PANTHER" id="PTHR24248:SF199">
    <property type="entry name" value="IP13425P-RELATED"/>
    <property type="match status" value="1"/>
</dbReference>
<evidence type="ECO:0000259" key="11">
    <source>
        <dbReference type="PROSITE" id="PS50262"/>
    </source>
</evidence>
<feature type="transmembrane region" description="Helical" evidence="10">
    <location>
        <begin position="172"/>
        <end position="194"/>
    </location>
</feature>
<dbReference type="STRING" id="53326.A0A016SQH3"/>
<evidence type="ECO:0000256" key="6">
    <source>
        <dbReference type="ARBA" id="ARBA00023136"/>
    </source>
</evidence>
<feature type="transmembrane region" description="Helical" evidence="10">
    <location>
        <begin position="138"/>
        <end position="160"/>
    </location>
</feature>
<organism evidence="12 13">
    <name type="scientific">Ancylostoma ceylanicum</name>
    <dbReference type="NCBI Taxonomy" id="53326"/>
    <lineage>
        <taxon>Eukaryota</taxon>
        <taxon>Metazoa</taxon>
        <taxon>Ecdysozoa</taxon>
        <taxon>Nematoda</taxon>
        <taxon>Chromadorea</taxon>
        <taxon>Rhabditida</taxon>
        <taxon>Rhabditina</taxon>
        <taxon>Rhabditomorpha</taxon>
        <taxon>Strongyloidea</taxon>
        <taxon>Ancylostomatidae</taxon>
        <taxon>Ancylostomatinae</taxon>
        <taxon>Ancylostoma</taxon>
    </lineage>
</organism>
<keyword evidence="7" id="KW-1015">Disulfide bond</keyword>
<keyword evidence="6 10" id="KW-0472">Membrane</keyword>